<feature type="transmembrane region" description="Helical" evidence="11">
    <location>
        <begin position="6"/>
        <end position="25"/>
    </location>
</feature>
<feature type="compositionally biased region" description="Polar residues" evidence="10">
    <location>
        <begin position="307"/>
        <end position="326"/>
    </location>
</feature>
<dbReference type="AlphaFoldDB" id="A0ABD1ELF4"/>
<reference evidence="13 14" key="1">
    <citation type="submission" date="2024-05" db="EMBL/GenBank/DDBJ databases">
        <title>Genetic variation in Jamaican populations of the coffee berry borer (Hypothenemus hampei).</title>
        <authorList>
            <person name="Errbii M."/>
            <person name="Myrie A."/>
        </authorList>
    </citation>
    <scope>NUCLEOTIDE SEQUENCE [LARGE SCALE GENOMIC DNA]</scope>
    <source>
        <strain evidence="13">JA-Hopewell-2020-01-JO</strain>
        <tissue evidence="13">Whole body</tissue>
    </source>
</reference>
<gene>
    <name evidence="13" type="ORF">ABEB36_008318</name>
</gene>
<evidence type="ECO:0000256" key="2">
    <source>
        <dbReference type="ARBA" id="ARBA00010663"/>
    </source>
</evidence>
<keyword evidence="4 11" id="KW-1133">Transmembrane helix</keyword>
<dbReference type="PANTHER" id="PTHR45695">
    <property type="entry name" value="LEUCOKININ RECEPTOR-RELATED"/>
    <property type="match status" value="1"/>
</dbReference>
<evidence type="ECO:0000256" key="9">
    <source>
        <dbReference type="RuleBase" id="RU000688"/>
    </source>
</evidence>
<keyword evidence="7 9" id="KW-0675">Receptor</keyword>
<dbReference type="InterPro" id="IPR000276">
    <property type="entry name" value="GPCR_Rhodpsn"/>
</dbReference>
<dbReference type="PRINTS" id="PR00237">
    <property type="entry name" value="GPCRRHODOPSN"/>
</dbReference>
<feature type="transmembrane region" description="Helical" evidence="11">
    <location>
        <begin position="32"/>
        <end position="55"/>
    </location>
</feature>
<dbReference type="SUPFAM" id="SSF81321">
    <property type="entry name" value="Family A G protein-coupled receptor-like"/>
    <property type="match status" value="1"/>
</dbReference>
<keyword evidence="5 9" id="KW-0297">G-protein coupled receptor</keyword>
<feature type="region of interest" description="Disordered" evidence="10">
    <location>
        <begin position="305"/>
        <end position="328"/>
    </location>
</feature>
<dbReference type="InterPro" id="IPR017452">
    <property type="entry name" value="GPCR_Rhodpsn_7TM"/>
</dbReference>
<evidence type="ECO:0000256" key="6">
    <source>
        <dbReference type="ARBA" id="ARBA00023136"/>
    </source>
</evidence>
<dbReference type="Proteomes" id="UP001566132">
    <property type="component" value="Unassembled WGS sequence"/>
</dbReference>
<feature type="transmembrane region" description="Helical" evidence="11">
    <location>
        <begin position="221"/>
        <end position="248"/>
    </location>
</feature>
<keyword evidence="6 11" id="KW-0472">Membrane</keyword>
<evidence type="ECO:0000313" key="13">
    <source>
        <dbReference type="EMBL" id="KAL1497336.1"/>
    </source>
</evidence>
<evidence type="ECO:0000256" key="4">
    <source>
        <dbReference type="ARBA" id="ARBA00022989"/>
    </source>
</evidence>
<protein>
    <recommendedName>
        <fullName evidence="12">G-protein coupled receptors family 1 profile domain-containing protein</fullName>
    </recommendedName>
</protein>
<evidence type="ECO:0000256" key="10">
    <source>
        <dbReference type="SAM" id="MobiDB-lite"/>
    </source>
</evidence>
<dbReference type="GO" id="GO:0016020">
    <property type="term" value="C:membrane"/>
    <property type="evidence" value="ECO:0007669"/>
    <property type="project" value="UniProtKB-SubCell"/>
</dbReference>
<evidence type="ECO:0000313" key="14">
    <source>
        <dbReference type="Proteomes" id="UP001566132"/>
    </source>
</evidence>
<evidence type="ECO:0000259" key="12">
    <source>
        <dbReference type="PROSITE" id="PS50262"/>
    </source>
</evidence>
<dbReference type="PROSITE" id="PS50262">
    <property type="entry name" value="G_PROTEIN_RECEP_F1_2"/>
    <property type="match status" value="1"/>
</dbReference>
<proteinExistence type="inferred from homology"/>
<comment type="similarity">
    <text evidence="2 9">Belongs to the G-protein coupled receptor 1 family.</text>
</comment>
<evidence type="ECO:0000256" key="1">
    <source>
        <dbReference type="ARBA" id="ARBA00004141"/>
    </source>
</evidence>
<comment type="caution">
    <text evidence="13">The sequence shown here is derived from an EMBL/GenBank/DDBJ whole genome shotgun (WGS) entry which is preliminary data.</text>
</comment>
<keyword evidence="14" id="KW-1185">Reference proteome</keyword>
<dbReference type="GO" id="GO:0004930">
    <property type="term" value="F:G protein-coupled receptor activity"/>
    <property type="evidence" value="ECO:0007669"/>
    <property type="project" value="UniProtKB-KW"/>
</dbReference>
<dbReference type="PANTHER" id="PTHR45695:SF26">
    <property type="entry name" value="NEUROPEPTIDE CCHAMIDE-1 RECEPTOR"/>
    <property type="match status" value="1"/>
</dbReference>
<keyword evidence="3 9" id="KW-0812">Transmembrane</keyword>
<organism evidence="13 14">
    <name type="scientific">Hypothenemus hampei</name>
    <name type="common">Coffee berry borer</name>
    <dbReference type="NCBI Taxonomy" id="57062"/>
    <lineage>
        <taxon>Eukaryota</taxon>
        <taxon>Metazoa</taxon>
        <taxon>Ecdysozoa</taxon>
        <taxon>Arthropoda</taxon>
        <taxon>Hexapoda</taxon>
        <taxon>Insecta</taxon>
        <taxon>Pterygota</taxon>
        <taxon>Neoptera</taxon>
        <taxon>Endopterygota</taxon>
        <taxon>Coleoptera</taxon>
        <taxon>Polyphaga</taxon>
        <taxon>Cucujiformia</taxon>
        <taxon>Curculionidae</taxon>
        <taxon>Scolytinae</taxon>
        <taxon>Hypothenemus</taxon>
    </lineage>
</organism>
<dbReference type="Gene3D" id="1.20.1070.10">
    <property type="entry name" value="Rhodopsin 7-helix transmembrane proteins"/>
    <property type="match status" value="1"/>
</dbReference>
<name>A0ABD1ELF4_HYPHA</name>
<comment type="subcellular location">
    <subcellularLocation>
        <location evidence="1">Membrane</location>
        <topology evidence="1">Multi-pass membrane protein</topology>
    </subcellularLocation>
</comment>
<accession>A0ABD1ELF4</accession>
<feature type="transmembrane region" description="Helical" evidence="11">
    <location>
        <begin position="260"/>
        <end position="285"/>
    </location>
</feature>
<feature type="domain" description="G-protein coupled receptors family 1 profile" evidence="12">
    <location>
        <begin position="2"/>
        <end position="282"/>
    </location>
</feature>
<evidence type="ECO:0000256" key="5">
    <source>
        <dbReference type="ARBA" id="ARBA00023040"/>
    </source>
</evidence>
<feature type="transmembrane region" description="Helical" evidence="11">
    <location>
        <begin position="114"/>
        <end position="135"/>
    </location>
</feature>
<sequence length="363" mass="41416">MYNIHNMYTYVQSILYYLLYIDIIFSLRCTYIFSLALADLLVIIISLPFTSIIYTVESWPWGVSICKISEMAKDISVGVSVFTLTALAADRFFAIVDPLKKFHTSGGGKKATRITVATAIGIWILAIICAIPGFYGSHIKNIWNDNETFCLEVCYPFPEKWLNGHYGQIMVVAKFLILYIIPLIIIFGFYVSMAASLIMSTKNVPGELQGMHRQIKARKKVAVTVLVFVAVFALCFAPFHIFMLLFYFKDDPDEFYNGFWHYFRIIGFCLCYMNSCANPIALYFVSGAFRKRFNRYLLCQERKRNRSNTSTGHQATSMSMISTKRQQSLHRKPTVSTRIHTNNCQETSITLLGNGQGDMNSII</sequence>
<evidence type="ECO:0000256" key="3">
    <source>
        <dbReference type="ARBA" id="ARBA00022692"/>
    </source>
</evidence>
<dbReference type="Pfam" id="PF00001">
    <property type="entry name" value="7tm_1"/>
    <property type="match status" value="1"/>
</dbReference>
<dbReference type="PROSITE" id="PS00237">
    <property type="entry name" value="G_PROTEIN_RECEP_F1_1"/>
    <property type="match status" value="1"/>
</dbReference>
<evidence type="ECO:0000256" key="8">
    <source>
        <dbReference type="ARBA" id="ARBA00023224"/>
    </source>
</evidence>
<keyword evidence="8 9" id="KW-0807">Transducer</keyword>
<feature type="transmembrane region" description="Helical" evidence="11">
    <location>
        <begin position="176"/>
        <end position="200"/>
    </location>
</feature>
<evidence type="ECO:0000256" key="7">
    <source>
        <dbReference type="ARBA" id="ARBA00023170"/>
    </source>
</evidence>
<dbReference type="EMBL" id="JBDJPC010000006">
    <property type="protein sequence ID" value="KAL1497336.1"/>
    <property type="molecule type" value="Genomic_DNA"/>
</dbReference>
<evidence type="ECO:0000256" key="11">
    <source>
        <dbReference type="SAM" id="Phobius"/>
    </source>
</evidence>